<feature type="transmembrane region" description="Helical" evidence="1">
    <location>
        <begin position="60"/>
        <end position="78"/>
    </location>
</feature>
<evidence type="ECO:0000313" key="2">
    <source>
        <dbReference type="EMBL" id="MEJ2886142.1"/>
    </source>
</evidence>
<keyword evidence="1" id="KW-0472">Membrane</keyword>
<evidence type="ECO:0008006" key="4">
    <source>
        <dbReference type="Google" id="ProtNLM"/>
    </source>
</evidence>
<keyword evidence="1" id="KW-0812">Transmembrane</keyword>
<evidence type="ECO:0000256" key="1">
    <source>
        <dbReference type="SAM" id="Phobius"/>
    </source>
</evidence>
<name>A0ABU8N178_9PSEU</name>
<evidence type="ECO:0000313" key="3">
    <source>
        <dbReference type="Proteomes" id="UP001370100"/>
    </source>
</evidence>
<feature type="transmembrane region" description="Helical" evidence="1">
    <location>
        <begin position="35"/>
        <end position="53"/>
    </location>
</feature>
<accession>A0ABU8N178</accession>
<keyword evidence="1" id="KW-1133">Transmembrane helix</keyword>
<dbReference type="EMBL" id="JBBEGL010000002">
    <property type="protein sequence ID" value="MEJ2886142.1"/>
    <property type="molecule type" value="Genomic_DNA"/>
</dbReference>
<dbReference type="Proteomes" id="UP001370100">
    <property type="component" value="Unassembled WGS sequence"/>
</dbReference>
<dbReference type="RefSeq" id="WP_337712630.1">
    <property type="nucleotide sequence ID" value="NZ_JBBEGL010000002.1"/>
</dbReference>
<proteinExistence type="predicted"/>
<comment type="caution">
    <text evidence="2">The sequence shown here is derived from an EMBL/GenBank/DDBJ whole genome shotgun (WGS) entry which is preliminary data.</text>
</comment>
<feature type="transmembrane region" description="Helical" evidence="1">
    <location>
        <begin position="7"/>
        <end position="29"/>
    </location>
</feature>
<keyword evidence="3" id="KW-1185">Reference proteome</keyword>
<organism evidence="2 3">
    <name type="scientific">Actinomycetospora aeridis</name>
    <dbReference type="NCBI Taxonomy" id="3129231"/>
    <lineage>
        <taxon>Bacteria</taxon>
        <taxon>Bacillati</taxon>
        <taxon>Actinomycetota</taxon>
        <taxon>Actinomycetes</taxon>
        <taxon>Pseudonocardiales</taxon>
        <taxon>Pseudonocardiaceae</taxon>
        <taxon>Actinomycetospora</taxon>
    </lineage>
</organism>
<reference evidence="2 3" key="1">
    <citation type="submission" date="2024-03" db="EMBL/GenBank/DDBJ databases">
        <title>Actinomycetospora sp. OC33-EN06, a novel actinomycete isolated from wild orchid (Aerides multiflora).</title>
        <authorList>
            <person name="Suriyachadkun C."/>
        </authorList>
    </citation>
    <scope>NUCLEOTIDE SEQUENCE [LARGE SCALE GENOMIC DNA]</scope>
    <source>
        <strain evidence="2 3">OC33-EN06</strain>
    </source>
</reference>
<sequence length="117" mass="11775">MRIGREIAQLAQCVGAPLLLILSSLGLHLTEGQQGALNAAIVAVAGFITAAGLSQEKAAAAVAGVAQALIAVALAFGWQLAPDVQGAVMTLVTVGVGLWLRTQVVAKVGPETPRPVT</sequence>
<protein>
    <recommendedName>
        <fullName evidence="4">Holin</fullName>
    </recommendedName>
</protein>
<gene>
    <name evidence="2" type="ORF">WCD41_06735</name>
</gene>